<evidence type="ECO:0000259" key="8">
    <source>
        <dbReference type="Pfam" id="PF06454"/>
    </source>
</evidence>
<protein>
    <recommendedName>
        <fullName evidence="8">THH1/TOM1/TOM3 domain-containing protein</fullName>
    </recommendedName>
</protein>
<dbReference type="Pfam" id="PF06454">
    <property type="entry name" value="THH1_TOM1-3_dom"/>
    <property type="match status" value="2"/>
</dbReference>
<dbReference type="PANTHER" id="PTHR31142:SF3">
    <property type="entry name" value="THH1_TOM1_TOM3 DOMAIN-CONTAINING PROTEIN"/>
    <property type="match status" value="1"/>
</dbReference>
<accession>A0A8X7ZDZ0</accession>
<dbReference type="Proteomes" id="UP000886885">
    <property type="component" value="Chromosome 8A"/>
</dbReference>
<evidence type="ECO:0000256" key="2">
    <source>
        <dbReference type="ARBA" id="ARBA00006779"/>
    </source>
</evidence>
<dbReference type="InterPro" id="IPR009457">
    <property type="entry name" value="THH1/TOM1/TOM3_dom"/>
</dbReference>
<comment type="subcellular location">
    <subcellularLocation>
        <location evidence="1">Vacuole membrane</location>
        <topology evidence="1">Multi-pass membrane protein</topology>
    </subcellularLocation>
</comment>
<keyword evidence="3" id="KW-0926">Vacuole</keyword>
<feature type="transmembrane region" description="Helical" evidence="7">
    <location>
        <begin position="169"/>
        <end position="187"/>
    </location>
</feature>
<evidence type="ECO:0000256" key="1">
    <source>
        <dbReference type="ARBA" id="ARBA00004128"/>
    </source>
</evidence>
<evidence type="ECO:0000313" key="10">
    <source>
        <dbReference type="Proteomes" id="UP000886885"/>
    </source>
</evidence>
<dbReference type="AlphaFoldDB" id="A0A8X7ZDZ0"/>
<reference evidence="9" key="1">
    <citation type="journal article" date="2020" name="bioRxiv">
        <title>Hybrid origin of Populus tomentosa Carr. identified through genome sequencing and phylogenomic analysis.</title>
        <authorList>
            <person name="An X."/>
            <person name="Gao K."/>
            <person name="Chen Z."/>
            <person name="Li J."/>
            <person name="Yang X."/>
            <person name="Yang X."/>
            <person name="Zhou J."/>
            <person name="Guo T."/>
            <person name="Zhao T."/>
            <person name="Huang S."/>
            <person name="Miao D."/>
            <person name="Khan W.U."/>
            <person name="Rao P."/>
            <person name="Ye M."/>
            <person name="Lei B."/>
            <person name="Liao W."/>
            <person name="Wang J."/>
            <person name="Ji L."/>
            <person name="Li Y."/>
            <person name="Guo B."/>
            <person name="Mustafa N.S."/>
            <person name="Li S."/>
            <person name="Yun Q."/>
            <person name="Keller S.R."/>
            <person name="Mao J."/>
            <person name="Zhang R."/>
            <person name="Strauss S.H."/>
        </authorList>
    </citation>
    <scope>NUCLEOTIDE SEQUENCE</scope>
    <source>
        <strain evidence="9">GM15</strain>
        <tissue evidence="9">Leaf</tissue>
    </source>
</reference>
<evidence type="ECO:0000256" key="6">
    <source>
        <dbReference type="ARBA" id="ARBA00023136"/>
    </source>
</evidence>
<dbReference type="GO" id="GO:0005774">
    <property type="term" value="C:vacuolar membrane"/>
    <property type="evidence" value="ECO:0007669"/>
    <property type="project" value="UniProtKB-SubCell"/>
</dbReference>
<dbReference type="InterPro" id="IPR040226">
    <property type="entry name" value="THH1/TOM1/TOM3"/>
</dbReference>
<organism evidence="9 10">
    <name type="scientific">Populus tomentosa</name>
    <name type="common">Chinese white poplar</name>
    <dbReference type="NCBI Taxonomy" id="118781"/>
    <lineage>
        <taxon>Eukaryota</taxon>
        <taxon>Viridiplantae</taxon>
        <taxon>Streptophyta</taxon>
        <taxon>Embryophyta</taxon>
        <taxon>Tracheophyta</taxon>
        <taxon>Spermatophyta</taxon>
        <taxon>Magnoliopsida</taxon>
        <taxon>eudicotyledons</taxon>
        <taxon>Gunneridae</taxon>
        <taxon>Pentapetalae</taxon>
        <taxon>rosids</taxon>
        <taxon>fabids</taxon>
        <taxon>Malpighiales</taxon>
        <taxon>Salicaceae</taxon>
        <taxon>Saliceae</taxon>
        <taxon>Populus</taxon>
    </lineage>
</organism>
<evidence type="ECO:0000256" key="4">
    <source>
        <dbReference type="ARBA" id="ARBA00022692"/>
    </source>
</evidence>
<gene>
    <name evidence="9" type="ORF">POTOM_030112</name>
</gene>
<comment type="caution">
    <text evidence="9">The sequence shown here is derived from an EMBL/GenBank/DDBJ whole genome shotgun (WGS) entry which is preliminary data.</text>
</comment>
<evidence type="ECO:0000313" key="9">
    <source>
        <dbReference type="EMBL" id="KAG6766047.1"/>
    </source>
</evidence>
<name>A0A8X7ZDZ0_POPTO</name>
<dbReference type="EMBL" id="JAAWWB010000015">
    <property type="protein sequence ID" value="KAG6766047.1"/>
    <property type="molecule type" value="Genomic_DNA"/>
</dbReference>
<feature type="domain" description="THH1/TOM1/TOM3" evidence="8">
    <location>
        <begin position="104"/>
        <end position="185"/>
    </location>
</feature>
<sequence>MEEGSSSVEMAGSVIAFKLKDASSWWQDINESPVWQDRIFHVLAALYGLVAAVALVRPPHLPYLFLYSIDKDTIESSRIRLDYAEGFSFSQLPREWGFVFRHSQISRIRCLLFVFRRNIESIHPSIFQHILLDSPSLAFFTTYALLVLFWAEIYYQARALSTDGLRPSFFTINAVVYAIQLIVLNVIEEY</sequence>
<keyword evidence="4 7" id="KW-0812">Transmembrane</keyword>
<feature type="transmembrane region" description="Helical" evidence="7">
    <location>
        <begin position="137"/>
        <end position="157"/>
    </location>
</feature>
<keyword evidence="6 7" id="KW-0472">Membrane</keyword>
<dbReference type="OrthoDB" id="19798at2759"/>
<dbReference type="PANTHER" id="PTHR31142">
    <property type="entry name" value="TOBAMOVIRUS MULTIPLICATION PROTEIN 1-LIKE ISOFORM X1"/>
    <property type="match status" value="1"/>
</dbReference>
<proteinExistence type="inferred from homology"/>
<keyword evidence="10" id="KW-1185">Reference proteome</keyword>
<keyword evidence="5 7" id="KW-1133">Transmembrane helix</keyword>
<comment type="similarity">
    <text evidence="2">Belongs to the plant tobamovirus multiplication TOM1 protein family.</text>
</comment>
<evidence type="ECO:0000256" key="7">
    <source>
        <dbReference type="SAM" id="Phobius"/>
    </source>
</evidence>
<evidence type="ECO:0000256" key="5">
    <source>
        <dbReference type="ARBA" id="ARBA00022989"/>
    </source>
</evidence>
<feature type="transmembrane region" description="Helical" evidence="7">
    <location>
        <begin position="39"/>
        <end position="56"/>
    </location>
</feature>
<evidence type="ECO:0000256" key="3">
    <source>
        <dbReference type="ARBA" id="ARBA00022554"/>
    </source>
</evidence>
<feature type="domain" description="THH1/TOM1/TOM3" evidence="8">
    <location>
        <begin position="22"/>
        <end position="57"/>
    </location>
</feature>